<evidence type="ECO:0000313" key="2">
    <source>
        <dbReference type="Proteomes" id="UP001431192"/>
    </source>
</evidence>
<sequence>MANVTESRVHEARFTSFGTTFMGPLLSFFAQNLVKNVPEKAPLYFLAREGYWLQQAYKHYLCGADIQRESHYLLVSRAFLFKILLSDSRSYAYSLKSSFSGAFYDLIRTRFLLSDSQIKQIFGEEITQELVYLPEDRKKIIDTLNQHKDRIDDVITPSKQAYLSYLDTLGVIQQDTLHLVDLGYSGTIQSLLGILLDKDTHGHYLISSNPGEHVIDNHNATMQGYLKENVKIGDGYLPLDRSMFLESLLTAPFGQFRGIRLNTFDPTQFDFYYGRKVASQRYFHELEQVMIGTLDYCKHSAKHGITFETEELEMLLGSYLSKANIVPRGVTHIFDIDDDVTGNGTVNALQFFGLA</sequence>
<keyword evidence="1" id="KW-0378">Hydrolase</keyword>
<keyword evidence="2" id="KW-1185">Reference proteome</keyword>
<reference evidence="1" key="1">
    <citation type="submission" date="2022-09" db="EMBL/GenBank/DDBJ databases">
        <title>Shewanella sp. KJ10-1 sp.nov, isolated from marine algae.</title>
        <authorList>
            <person name="Butt M."/>
            <person name="Lee J.K."/>
            <person name="Kim J.M."/>
            <person name="Choi D.G."/>
        </authorList>
    </citation>
    <scope>NUCLEOTIDE SEQUENCE</scope>
    <source>
        <strain evidence="1">KJ10-1</strain>
    </source>
</reference>
<protein>
    <submittedName>
        <fullName evidence="1">HAD family hydrolase</fullName>
    </submittedName>
</protein>
<dbReference type="Proteomes" id="UP001431192">
    <property type="component" value="Unassembled WGS sequence"/>
</dbReference>
<proteinExistence type="predicted"/>
<organism evidence="1 2">
    <name type="scientific">Shewanella phaeophyticola</name>
    <dbReference type="NCBI Taxonomy" id="2978345"/>
    <lineage>
        <taxon>Bacteria</taxon>
        <taxon>Pseudomonadati</taxon>
        <taxon>Pseudomonadota</taxon>
        <taxon>Gammaproteobacteria</taxon>
        <taxon>Alteromonadales</taxon>
        <taxon>Shewanellaceae</taxon>
        <taxon>Shewanella</taxon>
    </lineage>
</organism>
<evidence type="ECO:0000313" key="1">
    <source>
        <dbReference type="EMBL" id="MCT8985749.1"/>
    </source>
</evidence>
<dbReference type="RefSeq" id="WP_261732236.1">
    <property type="nucleotide sequence ID" value="NZ_JAODOQ010000001.1"/>
</dbReference>
<accession>A0ABT2NZD4</accession>
<name>A0ABT2NZD4_9GAMM</name>
<dbReference type="GO" id="GO:0016787">
    <property type="term" value="F:hydrolase activity"/>
    <property type="evidence" value="ECO:0007669"/>
    <property type="project" value="UniProtKB-KW"/>
</dbReference>
<dbReference type="EMBL" id="JAODOQ010000001">
    <property type="protein sequence ID" value="MCT8985749.1"/>
    <property type="molecule type" value="Genomic_DNA"/>
</dbReference>
<comment type="caution">
    <text evidence="1">The sequence shown here is derived from an EMBL/GenBank/DDBJ whole genome shotgun (WGS) entry which is preliminary data.</text>
</comment>
<gene>
    <name evidence="1" type="ORF">N4T56_03520</name>
</gene>